<comment type="caution">
    <text evidence="2">The sequence shown here is derived from an EMBL/GenBank/DDBJ whole genome shotgun (WGS) entry which is preliminary data.</text>
</comment>
<keyword evidence="3" id="KW-1185">Reference proteome</keyword>
<evidence type="ECO:0008006" key="4">
    <source>
        <dbReference type="Google" id="ProtNLM"/>
    </source>
</evidence>
<sequence>MPRGASQKREREYKELKQDFKQEHRYPGREEEVAARIVNKQRREHGETKAQKARSGRKVH</sequence>
<feature type="region of interest" description="Disordered" evidence="1">
    <location>
        <begin position="1"/>
        <end position="60"/>
    </location>
</feature>
<evidence type="ECO:0000313" key="3">
    <source>
        <dbReference type="Proteomes" id="UP000472320"/>
    </source>
</evidence>
<proteinExistence type="predicted"/>
<dbReference type="EMBL" id="WNKX01000003">
    <property type="protein sequence ID" value="MTW09857.1"/>
    <property type="molecule type" value="Genomic_DNA"/>
</dbReference>
<feature type="compositionally biased region" description="Basic and acidic residues" evidence="1">
    <location>
        <begin position="7"/>
        <end position="34"/>
    </location>
</feature>
<evidence type="ECO:0000256" key="1">
    <source>
        <dbReference type="SAM" id="MobiDB-lite"/>
    </source>
</evidence>
<gene>
    <name evidence="2" type="ORF">GM658_04530</name>
</gene>
<organism evidence="2 3">
    <name type="scientific">Massilia eburnea</name>
    <dbReference type="NCBI Taxonomy" id="1776165"/>
    <lineage>
        <taxon>Bacteria</taxon>
        <taxon>Pseudomonadati</taxon>
        <taxon>Pseudomonadota</taxon>
        <taxon>Betaproteobacteria</taxon>
        <taxon>Burkholderiales</taxon>
        <taxon>Oxalobacteraceae</taxon>
        <taxon>Telluria group</taxon>
        <taxon>Massilia</taxon>
    </lineage>
</organism>
<dbReference type="RefSeq" id="WP_155452822.1">
    <property type="nucleotide sequence ID" value="NZ_WNKX01000003.1"/>
</dbReference>
<dbReference type="OrthoDB" id="8759311at2"/>
<feature type="compositionally biased region" description="Basic residues" evidence="1">
    <location>
        <begin position="51"/>
        <end position="60"/>
    </location>
</feature>
<reference evidence="2 3" key="1">
    <citation type="submission" date="2019-11" db="EMBL/GenBank/DDBJ databases">
        <title>Type strains purchased from KCTC, JCM and DSMZ.</title>
        <authorList>
            <person name="Lu H."/>
        </authorList>
    </citation>
    <scope>NUCLEOTIDE SEQUENCE [LARGE SCALE GENOMIC DNA]</scope>
    <source>
        <strain evidence="2 3">JCM 31587</strain>
    </source>
</reference>
<accession>A0A6L6QDE0</accession>
<protein>
    <recommendedName>
        <fullName evidence="4">Plasmid stabilization protein</fullName>
    </recommendedName>
</protein>
<dbReference type="Proteomes" id="UP000472320">
    <property type="component" value="Unassembled WGS sequence"/>
</dbReference>
<name>A0A6L6QDE0_9BURK</name>
<evidence type="ECO:0000313" key="2">
    <source>
        <dbReference type="EMBL" id="MTW09857.1"/>
    </source>
</evidence>
<dbReference type="AlphaFoldDB" id="A0A6L6QDE0"/>